<keyword evidence="2" id="KW-1133">Transmembrane helix</keyword>
<dbReference type="Proteomes" id="UP000277928">
    <property type="component" value="Unassembled WGS sequence"/>
</dbReference>
<protein>
    <submittedName>
        <fullName evidence="4">Uncharacterized protein</fullName>
    </submittedName>
</protein>
<dbReference type="EMBL" id="UYRX01000172">
    <property type="protein sequence ID" value="VDK76349.1"/>
    <property type="molecule type" value="Genomic_DNA"/>
</dbReference>
<evidence type="ECO:0000313" key="5">
    <source>
        <dbReference type="Proteomes" id="UP000277928"/>
    </source>
</evidence>
<organism evidence="4 5">
    <name type="scientific">Litomosoides sigmodontis</name>
    <name type="common">Filarial nematode worm</name>
    <dbReference type="NCBI Taxonomy" id="42156"/>
    <lineage>
        <taxon>Eukaryota</taxon>
        <taxon>Metazoa</taxon>
        <taxon>Ecdysozoa</taxon>
        <taxon>Nematoda</taxon>
        <taxon>Chromadorea</taxon>
        <taxon>Rhabditida</taxon>
        <taxon>Spirurina</taxon>
        <taxon>Spiruromorpha</taxon>
        <taxon>Filarioidea</taxon>
        <taxon>Onchocercidae</taxon>
        <taxon>Litomosoides</taxon>
    </lineage>
</organism>
<accession>A0A3P6SZS1</accession>
<gene>
    <name evidence="4" type="ORF">NLS_LOCUS3259</name>
</gene>
<name>A0A3P6SZS1_LITSI</name>
<feature type="signal peptide" evidence="3">
    <location>
        <begin position="1"/>
        <end position="19"/>
    </location>
</feature>
<sequence>MVISLLLAVTVNVVQFGSATSSLSYQPDYSKLSTANLVIIVGALADVIITFLAITALFIVRPNGLIESNEKELLKIPPNKSLIKWEELGKGKDWKFIPIQISATSTDSKTAEESSTLTTQIAEREDYFKAMPELPLHMTHIEGGQPVVFHFMEPKPEAAILPVYIIQKDENEPMPSVTPLKSSGSEKKKFERSLRKSEIRTARSFSSKQSSTVTTSSPSSSSTGKISTTKHPVKTEMEKSEATASGSAKFVNESCYFYFYLHYFHFPPESISGLPQ</sequence>
<reference evidence="4 5" key="1">
    <citation type="submission" date="2018-08" db="EMBL/GenBank/DDBJ databases">
        <authorList>
            <person name="Laetsch R D."/>
            <person name="Stevens L."/>
            <person name="Kumar S."/>
            <person name="Blaxter L. M."/>
        </authorList>
    </citation>
    <scope>NUCLEOTIDE SEQUENCE [LARGE SCALE GENOMIC DNA]</scope>
</reference>
<feature type="transmembrane region" description="Helical" evidence="2">
    <location>
        <begin position="35"/>
        <end position="60"/>
    </location>
</feature>
<dbReference type="AlphaFoldDB" id="A0A3P6SZS1"/>
<evidence type="ECO:0000256" key="3">
    <source>
        <dbReference type="SAM" id="SignalP"/>
    </source>
</evidence>
<proteinExistence type="predicted"/>
<keyword evidence="2" id="KW-0812">Transmembrane</keyword>
<keyword evidence="2" id="KW-0472">Membrane</keyword>
<evidence type="ECO:0000256" key="1">
    <source>
        <dbReference type="SAM" id="MobiDB-lite"/>
    </source>
</evidence>
<dbReference type="OrthoDB" id="5875012at2759"/>
<keyword evidence="3" id="KW-0732">Signal</keyword>
<feature type="region of interest" description="Disordered" evidence="1">
    <location>
        <begin position="172"/>
        <end position="244"/>
    </location>
</feature>
<keyword evidence="5" id="KW-1185">Reference proteome</keyword>
<evidence type="ECO:0000256" key="2">
    <source>
        <dbReference type="SAM" id="Phobius"/>
    </source>
</evidence>
<feature type="chain" id="PRO_5018289118" evidence="3">
    <location>
        <begin position="20"/>
        <end position="276"/>
    </location>
</feature>
<feature type="compositionally biased region" description="Basic and acidic residues" evidence="1">
    <location>
        <begin position="184"/>
        <end position="201"/>
    </location>
</feature>
<feature type="compositionally biased region" description="Low complexity" evidence="1">
    <location>
        <begin position="204"/>
        <end position="230"/>
    </location>
</feature>
<evidence type="ECO:0000313" key="4">
    <source>
        <dbReference type="EMBL" id="VDK76349.1"/>
    </source>
</evidence>